<evidence type="ECO:0000256" key="1">
    <source>
        <dbReference type="SAM" id="MobiDB-lite"/>
    </source>
</evidence>
<gene>
    <name evidence="2" type="ORF">HF526_05535</name>
</gene>
<dbReference type="Pfam" id="PF08002">
    <property type="entry name" value="DUF1697"/>
    <property type="match status" value="1"/>
</dbReference>
<dbReference type="SUPFAM" id="SSF160379">
    <property type="entry name" value="SP0830-like"/>
    <property type="match status" value="1"/>
</dbReference>
<evidence type="ECO:0000313" key="3">
    <source>
        <dbReference type="Proteomes" id="UP000820669"/>
    </source>
</evidence>
<feature type="compositionally biased region" description="Gly residues" evidence="1">
    <location>
        <begin position="180"/>
        <end position="189"/>
    </location>
</feature>
<feature type="region of interest" description="Disordered" evidence="1">
    <location>
        <begin position="179"/>
        <end position="198"/>
    </location>
</feature>
<dbReference type="InterPro" id="IPR012545">
    <property type="entry name" value="DUF1697"/>
</dbReference>
<dbReference type="Gene3D" id="3.30.70.1280">
    <property type="entry name" value="SP0830-like domains"/>
    <property type="match status" value="1"/>
</dbReference>
<keyword evidence="3" id="KW-1185">Reference proteome</keyword>
<dbReference type="PIRSF" id="PIRSF008502">
    <property type="entry name" value="UCP008502"/>
    <property type="match status" value="1"/>
</dbReference>
<reference evidence="2 3" key="1">
    <citation type="submission" date="2020-04" db="EMBL/GenBank/DDBJ databases">
        <authorList>
            <person name="Klaysubun C."/>
            <person name="Duangmal K."/>
            <person name="Lipun K."/>
        </authorList>
    </citation>
    <scope>NUCLEOTIDE SEQUENCE [LARGE SCALE GENOMIC DNA]</scope>
    <source>
        <strain evidence="2 3">K10HN5</strain>
    </source>
</reference>
<comment type="caution">
    <text evidence="2">The sequence shown here is derived from an EMBL/GenBank/DDBJ whole genome shotgun (WGS) entry which is preliminary data.</text>
</comment>
<protein>
    <submittedName>
        <fullName evidence="2">DUF1697 domain-containing protein</fullName>
    </submittedName>
</protein>
<dbReference type="EMBL" id="JAAXLA010000006">
    <property type="protein sequence ID" value="NMH96780.1"/>
    <property type="molecule type" value="Genomic_DNA"/>
</dbReference>
<proteinExistence type="predicted"/>
<dbReference type="RefSeq" id="WP_169380153.1">
    <property type="nucleotide sequence ID" value="NZ_JAAXLA010000006.1"/>
</dbReference>
<dbReference type="PANTHER" id="PTHR36439:SF1">
    <property type="entry name" value="DUF1697 DOMAIN-CONTAINING PROTEIN"/>
    <property type="match status" value="1"/>
</dbReference>
<sequence>MPGYVALLRGINVGGNKKVAMADLRELLAGLGFTGVRTHLQSGNAVFGTRATTPDRLAGRIEQAVSRSFGIDVRCLVRTAAEMRAVVDGHPLAEVAGNGSRMMALFLSAAPEPALVVAHDPVVLDPERTRIGDRVIYQWCPDGVLKAPDVAGFVMKNWRVAVTGRNWNTVTALAELLEAGTGGTEGPGPSGRNRPGPD</sequence>
<accession>A0ABX1S6N6</accession>
<evidence type="ECO:0000313" key="2">
    <source>
        <dbReference type="EMBL" id="NMH96780.1"/>
    </source>
</evidence>
<name>A0ABX1S6N6_9PSEU</name>
<dbReference type="PANTHER" id="PTHR36439">
    <property type="entry name" value="BLL4334 PROTEIN"/>
    <property type="match status" value="1"/>
</dbReference>
<organism evidence="2 3">
    <name type="scientific">Pseudonocardia acidicola</name>
    <dbReference type="NCBI Taxonomy" id="2724939"/>
    <lineage>
        <taxon>Bacteria</taxon>
        <taxon>Bacillati</taxon>
        <taxon>Actinomycetota</taxon>
        <taxon>Actinomycetes</taxon>
        <taxon>Pseudonocardiales</taxon>
        <taxon>Pseudonocardiaceae</taxon>
        <taxon>Pseudonocardia</taxon>
    </lineage>
</organism>
<dbReference type="Proteomes" id="UP000820669">
    <property type="component" value="Unassembled WGS sequence"/>
</dbReference>